<evidence type="ECO:0000313" key="4">
    <source>
        <dbReference type="Proteomes" id="UP000319094"/>
    </source>
</evidence>
<organism evidence="3 4">
    <name type="scientific">Leucobacter komagatae</name>
    <dbReference type="NCBI Taxonomy" id="55969"/>
    <lineage>
        <taxon>Bacteria</taxon>
        <taxon>Bacillati</taxon>
        <taxon>Actinomycetota</taxon>
        <taxon>Actinomycetes</taxon>
        <taxon>Micrococcales</taxon>
        <taxon>Microbacteriaceae</taxon>
        <taxon>Leucobacter</taxon>
    </lineage>
</organism>
<evidence type="ECO:0000256" key="1">
    <source>
        <dbReference type="SAM" id="MobiDB-lite"/>
    </source>
</evidence>
<evidence type="ECO:0000313" key="3">
    <source>
        <dbReference type="EMBL" id="TQL43861.1"/>
    </source>
</evidence>
<dbReference type="RefSeq" id="WP_141887122.1">
    <property type="nucleotide sequence ID" value="NZ_BAAAUY010000001.1"/>
</dbReference>
<reference evidence="3 4" key="1">
    <citation type="submission" date="2019-06" db="EMBL/GenBank/DDBJ databases">
        <title>Sequencing the genomes of 1000 actinobacteria strains.</title>
        <authorList>
            <person name="Klenk H.-P."/>
        </authorList>
    </citation>
    <scope>NUCLEOTIDE SEQUENCE [LARGE SCALE GENOMIC DNA]</scope>
    <source>
        <strain evidence="3 4">DSM 8803</strain>
    </source>
</reference>
<feature type="region of interest" description="Disordered" evidence="1">
    <location>
        <begin position="23"/>
        <end position="51"/>
    </location>
</feature>
<feature type="compositionally biased region" description="Polar residues" evidence="1">
    <location>
        <begin position="26"/>
        <end position="51"/>
    </location>
</feature>
<evidence type="ECO:0000256" key="2">
    <source>
        <dbReference type="SAM" id="SignalP"/>
    </source>
</evidence>
<dbReference type="AlphaFoldDB" id="A0A542Y702"/>
<keyword evidence="2" id="KW-0732">Signal</keyword>
<gene>
    <name evidence="3" type="ORF">FB468_1898</name>
</gene>
<name>A0A542Y702_9MICO</name>
<accession>A0A542Y702</accession>
<evidence type="ECO:0008006" key="5">
    <source>
        <dbReference type="Google" id="ProtNLM"/>
    </source>
</evidence>
<keyword evidence="4" id="KW-1185">Reference proteome</keyword>
<protein>
    <recommendedName>
        <fullName evidence="5">DUF3558 domain-containing protein</fullName>
    </recommendedName>
</protein>
<dbReference type="Proteomes" id="UP000319094">
    <property type="component" value="Unassembled WGS sequence"/>
</dbReference>
<sequence length="197" mass="19649">MRRIIQATGVTLTLLLVAGCAGAGPATSTTPKTGGTDAPTGSTSQLPTDTPFSLDGITSCAQVEAVVTPYITGLVPNEANTVDEWGVSCSWETAEGELNPDNIRAVSVQLAPVEAGSETPDTSLIADMDGGEVLEHGWVTSNGGVAFSLSLGTAVAGAIATTVWVPGVEATVGGGQWAGAPALDGEAAVEVVRSLIG</sequence>
<dbReference type="EMBL" id="VFON01000001">
    <property type="protein sequence ID" value="TQL43861.1"/>
    <property type="molecule type" value="Genomic_DNA"/>
</dbReference>
<feature type="chain" id="PRO_5021876181" description="DUF3558 domain-containing protein" evidence="2">
    <location>
        <begin position="24"/>
        <end position="197"/>
    </location>
</feature>
<dbReference type="OrthoDB" id="5122668at2"/>
<proteinExistence type="predicted"/>
<comment type="caution">
    <text evidence="3">The sequence shown here is derived from an EMBL/GenBank/DDBJ whole genome shotgun (WGS) entry which is preliminary data.</text>
</comment>
<dbReference type="PROSITE" id="PS51257">
    <property type="entry name" value="PROKAR_LIPOPROTEIN"/>
    <property type="match status" value="1"/>
</dbReference>
<feature type="signal peptide" evidence="2">
    <location>
        <begin position="1"/>
        <end position="23"/>
    </location>
</feature>